<sequence length="221" mass="25400">MPKTDEGAALGHASFWDERYSKAGDSTEPTHEWFRDFASLEPFFEKHLFATRKPDAKPKILHLGSGDSVSEPMQDTVPYDLLKRGYDNQLCLDFSEVVVNLMKSRHEAEKGVTFQVGDVRDMKDLESGSIDVAFDKGTLDAMIFGSPWSPPEETMDNSGKYMKEVQRVLKDDGFFLYITYRQPHFIKPILNRDNEWDYDMEILGGGDSSFEYYGFVLRKHK</sequence>
<dbReference type="Pfam" id="PF13847">
    <property type="entry name" value="Methyltransf_31"/>
    <property type="match status" value="1"/>
</dbReference>
<proteinExistence type="inferred from homology"/>
<dbReference type="InterPro" id="IPR029063">
    <property type="entry name" value="SAM-dependent_MTases_sf"/>
</dbReference>
<reference evidence="5 6" key="1">
    <citation type="submission" date="2024-02" db="EMBL/GenBank/DDBJ databases">
        <title>De novo assembly and annotation of 12 fungi associated with fruit tree decline syndrome in Ontario, Canada.</title>
        <authorList>
            <person name="Sulman M."/>
            <person name="Ellouze W."/>
            <person name="Ilyukhin E."/>
        </authorList>
    </citation>
    <scope>NUCLEOTIDE SEQUENCE [LARGE SCALE GENOMIC DNA]</scope>
    <source>
        <strain evidence="5 6">M97-236</strain>
    </source>
</reference>
<dbReference type="CDD" id="cd02440">
    <property type="entry name" value="AdoMet_MTases"/>
    <property type="match status" value="1"/>
</dbReference>
<dbReference type="PANTHER" id="PTHR12176">
    <property type="entry name" value="SAM-DEPENDENT METHYLTRANSFERASE SUPERFAMILY PROTEIN"/>
    <property type="match status" value="1"/>
</dbReference>
<dbReference type="InterPro" id="IPR051419">
    <property type="entry name" value="Lys/N-term_MeTrsfase_sf"/>
</dbReference>
<evidence type="ECO:0000259" key="4">
    <source>
        <dbReference type="Pfam" id="PF13847"/>
    </source>
</evidence>
<evidence type="ECO:0000256" key="3">
    <source>
        <dbReference type="ARBA" id="ARBA00022679"/>
    </source>
</evidence>
<dbReference type="Gene3D" id="3.40.50.150">
    <property type="entry name" value="Vaccinia Virus protein VP39"/>
    <property type="match status" value="1"/>
</dbReference>
<dbReference type="SUPFAM" id="SSF53335">
    <property type="entry name" value="S-adenosyl-L-methionine-dependent methyltransferases"/>
    <property type="match status" value="1"/>
</dbReference>
<name>A0ABR3S634_9PLEO</name>
<dbReference type="PANTHER" id="PTHR12176:SF80">
    <property type="entry name" value="EEF1A LYSINE METHYLTRANSFERASE 4"/>
    <property type="match status" value="1"/>
</dbReference>
<evidence type="ECO:0000313" key="5">
    <source>
        <dbReference type="EMBL" id="KAL1611729.1"/>
    </source>
</evidence>
<dbReference type="Proteomes" id="UP001521222">
    <property type="component" value="Unassembled WGS sequence"/>
</dbReference>
<dbReference type="InterPro" id="IPR025714">
    <property type="entry name" value="Methyltranfer_dom"/>
</dbReference>
<evidence type="ECO:0000313" key="6">
    <source>
        <dbReference type="Proteomes" id="UP001521222"/>
    </source>
</evidence>
<evidence type="ECO:0000256" key="1">
    <source>
        <dbReference type="ARBA" id="ARBA00008361"/>
    </source>
</evidence>
<protein>
    <recommendedName>
        <fullName evidence="4">Methyltransferase domain-containing protein</fullName>
    </recommendedName>
</protein>
<accession>A0ABR3S634</accession>
<keyword evidence="6" id="KW-1185">Reference proteome</keyword>
<feature type="domain" description="Methyltransferase" evidence="4">
    <location>
        <begin position="92"/>
        <end position="186"/>
    </location>
</feature>
<keyword evidence="3" id="KW-0808">Transferase</keyword>
<dbReference type="EMBL" id="JAKIXB020000001">
    <property type="protein sequence ID" value="KAL1611729.1"/>
    <property type="molecule type" value="Genomic_DNA"/>
</dbReference>
<comment type="caution">
    <text evidence="5">The sequence shown here is derived from an EMBL/GenBank/DDBJ whole genome shotgun (WGS) entry which is preliminary data.</text>
</comment>
<keyword evidence="2" id="KW-0489">Methyltransferase</keyword>
<evidence type="ECO:0000256" key="2">
    <source>
        <dbReference type="ARBA" id="ARBA00022603"/>
    </source>
</evidence>
<organism evidence="5 6">
    <name type="scientific">Nothophoma quercina</name>
    <dbReference type="NCBI Taxonomy" id="749835"/>
    <lineage>
        <taxon>Eukaryota</taxon>
        <taxon>Fungi</taxon>
        <taxon>Dikarya</taxon>
        <taxon>Ascomycota</taxon>
        <taxon>Pezizomycotina</taxon>
        <taxon>Dothideomycetes</taxon>
        <taxon>Pleosporomycetidae</taxon>
        <taxon>Pleosporales</taxon>
        <taxon>Pleosporineae</taxon>
        <taxon>Didymellaceae</taxon>
        <taxon>Nothophoma</taxon>
    </lineage>
</organism>
<gene>
    <name evidence="5" type="ORF">SLS59_000448</name>
</gene>
<comment type="similarity">
    <text evidence="1">Belongs to the methyltransferase superfamily.</text>
</comment>